<dbReference type="GO" id="GO:0051536">
    <property type="term" value="F:iron-sulfur cluster binding"/>
    <property type="evidence" value="ECO:0007669"/>
    <property type="project" value="InterPro"/>
</dbReference>
<dbReference type="Proteomes" id="UP000247465">
    <property type="component" value="Chromosome"/>
</dbReference>
<name>A0A2Z4AIF1_9BACT</name>
<evidence type="ECO:0000259" key="2">
    <source>
        <dbReference type="Pfam" id="PF01592"/>
    </source>
</evidence>
<feature type="domain" description="NIF system FeS cluster assembly NifU N-terminal" evidence="2">
    <location>
        <begin position="8"/>
        <end position="128"/>
    </location>
</feature>
<protein>
    <submittedName>
        <fullName evidence="3">Zinc-dependent sulfurtransferase SufU</fullName>
        <ecNumber evidence="3">2.-.-.-</ecNumber>
    </submittedName>
</protein>
<dbReference type="EMBL" id="CP029803">
    <property type="protein sequence ID" value="AWT61038.1"/>
    <property type="molecule type" value="Genomic_DNA"/>
</dbReference>
<dbReference type="SUPFAM" id="SSF82649">
    <property type="entry name" value="SufE/NifU"/>
    <property type="match status" value="1"/>
</dbReference>
<dbReference type="GO" id="GO:0016226">
    <property type="term" value="P:iron-sulfur cluster assembly"/>
    <property type="evidence" value="ECO:0007669"/>
    <property type="project" value="InterPro"/>
</dbReference>
<evidence type="ECO:0000256" key="1">
    <source>
        <dbReference type="ARBA" id="ARBA00006420"/>
    </source>
</evidence>
<keyword evidence="3" id="KW-0808">Transferase</keyword>
<comment type="similarity">
    <text evidence="1">Belongs to the NifU family.</text>
</comment>
<dbReference type="Pfam" id="PF01592">
    <property type="entry name" value="NifU_N"/>
    <property type="match status" value="1"/>
</dbReference>
<dbReference type="FunFam" id="3.90.1010.10:FF:000002">
    <property type="entry name" value="Iron-sulfur cluster assembly scaffold protein NifU"/>
    <property type="match status" value="1"/>
</dbReference>
<gene>
    <name evidence="3" type="primary">sufU</name>
    <name evidence="3" type="ORF">DF168_02264</name>
</gene>
<dbReference type="KEGG" id="mtar:DF168_02264"/>
<dbReference type="Gene3D" id="3.90.1010.10">
    <property type="match status" value="1"/>
</dbReference>
<dbReference type="GO" id="GO:0005506">
    <property type="term" value="F:iron ion binding"/>
    <property type="evidence" value="ECO:0007669"/>
    <property type="project" value="InterPro"/>
</dbReference>
<dbReference type="AlphaFoldDB" id="A0A2Z4AIF1"/>
<accession>A0A2Z4AIF1</accession>
<organism evidence="3 4">
    <name type="scientific">Candidatus Moanibacter tarae</name>
    <dbReference type="NCBI Taxonomy" id="2200854"/>
    <lineage>
        <taxon>Bacteria</taxon>
        <taxon>Pseudomonadati</taxon>
        <taxon>Verrucomicrobiota</taxon>
        <taxon>Opitutia</taxon>
        <taxon>Puniceicoccales</taxon>
        <taxon>Puniceicoccales incertae sedis</taxon>
        <taxon>Candidatus Moanibacter</taxon>
    </lineage>
</organism>
<dbReference type="NCBIfam" id="TIGR01994">
    <property type="entry name" value="SUF_scaf_2"/>
    <property type="match status" value="1"/>
</dbReference>
<evidence type="ECO:0000313" key="3">
    <source>
        <dbReference type="EMBL" id="AWT61038.1"/>
    </source>
</evidence>
<reference evidence="3 4" key="1">
    <citation type="submission" date="2018-06" db="EMBL/GenBank/DDBJ databases">
        <title>Draft Genome Sequence of a Novel Marine Bacterium Related to the Verrucomicrobia.</title>
        <authorList>
            <person name="Vosseberg J."/>
            <person name="Martijn J."/>
            <person name="Ettema T.J.G."/>
        </authorList>
    </citation>
    <scope>NUCLEOTIDE SEQUENCE [LARGE SCALE GENOMIC DNA]</scope>
    <source>
        <strain evidence="3">TARA_B100001123</strain>
    </source>
</reference>
<dbReference type="EC" id="2.-.-.-" evidence="3"/>
<dbReference type="InterPro" id="IPR002871">
    <property type="entry name" value="NIF_FeS_clus_asmbl_NifU_N"/>
</dbReference>
<dbReference type="CDD" id="cd06664">
    <property type="entry name" value="IscU_like"/>
    <property type="match status" value="1"/>
</dbReference>
<dbReference type="PANTHER" id="PTHR10093">
    <property type="entry name" value="IRON-SULFUR CLUSTER ASSEMBLY ENZYME NIFU HOMOLOG"/>
    <property type="match status" value="1"/>
</dbReference>
<evidence type="ECO:0000313" key="4">
    <source>
        <dbReference type="Proteomes" id="UP000247465"/>
    </source>
</evidence>
<dbReference type="GO" id="GO:0016740">
    <property type="term" value="F:transferase activity"/>
    <property type="evidence" value="ECO:0007669"/>
    <property type="project" value="UniProtKB-KW"/>
</dbReference>
<sequence>MDELFELYQEIILDHNKRPRNFRPMVEHTHSADGQNPVCGDEITVYVRMSGDAIEDISFQGEGCAISKASASLMTRQVKGMSIEEATEEFRRVQGMLTGSEGVAFSLEEAGDIASLSGVRRFPARVKCATLAWHALKAALEGTEAISTE</sequence>
<proteinExistence type="inferred from homology"/>